<evidence type="ECO:0000256" key="4">
    <source>
        <dbReference type="ARBA" id="ARBA00013346"/>
    </source>
</evidence>
<dbReference type="SUPFAM" id="SSF53335">
    <property type="entry name" value="S-adenosyl-L-methionine-dependent methyltransferases"/>
    <property type="match status" value="1"/>
</dbReference>
<keyword evidence="8" id="KW-0949">S-adenosyl-L-methionine</keyword>
<dbReference type="PANTHER" id="PTHR11579">
    <property type="entry name" value="PROTEIN-L-ISOASPARTATE O-METHYLTRANSFERASE"/>
    <property type="match status" value="1"/>
</dbReference>
<evidence type="ECO:0000256" key="11">
    <source>
        <dbReference type="ARBA" id="ARBA00031350"/>
    </source>
</evidence>
<comment type="subcellular location">
    <subcellularLocation>
        <location evidence="1">Cytoplasm</location>
    </subcellularLocation>
</comment>
<keyword evidence="5" id="KW-0963">Cytoplasm</keyword>
<dbReference type="GO" id="GO:0005737">
    <property type="term" value="C:cytoplasm"/>
    <property type="evidence" value="ECO:0007669"/>
    <property type="project" value="UniProtKB-SubCell"/>
</dbReference>
<dbReference type="EC" id="2.1.1.77" evidence="3"/>
<evidence type="ECO:0000256" key="2">
    <source>
        <dbReference type="ARBA" id="ARBA00005369"/>
    </source>
</evidence>
<evidence type="ECO:0000256" key="3">
    <source>
        <dbReference type="ARBA" id="ARBA00011890"/>
    </source>
</evidence>
<evidence type="ECO:0000256" key="1">
    <source>
        <dbReference type="ARBA" id="ARBA00004496"/>
    </source>
</evidence>
<dbReference type="Gene3D" id="3.40.50.150">
    <property type="entry name" value="Vaccinia Virus protein VP39"/>
    <property type="match status" value="1"/>
</dbReference>
<sequence length="261" mass="28956">MILSERDMRVHLDGAKRDLYFKLLAHTDRRIAEAINSVPRELFVDPSGLYNAYYNQVASAPVDGDHTSVSQPTVVADMLNLLGPQPHEAVVEIGTGSGFQAAVMARLARRVVTFEVDEKLAEVARRKLRELHIKNVTVITADASESPDKSEPTDKLIVTAAMFPDPHSPLFQLVKDDGICVVPIGGVNGNFRECHLLRLRKTAYGMVADQFLEGYSFVPVLGESGWDGMLNKLIERQRNKFYQELSANAQMLGESNSWGTE</sequence>
<dbReference type="InterPro" id="IPR000682">
    <property type="entry name" value="PCMT"/>
</dbReference>
<evidence type="ECO:0000256" key="7">
    <source>
        <dbReference type="ARBA" id="ARBA00022679"/>
    </source>
</evidence>
<comment type="caution">
    <text evidence="12">The sequence shown here is derived from an EMBL/GenBank/DDBJ whole genome shotgun (WGS) entry which is preliminary data.</text>
</comment>
<dbReference type="EMBL" id="LCFD01000004">
    <property type="protein sequence ID" value="KKS87107.1"/>
    <property type="molecule type" value="Genomic_DNA"/>
</dbReference>
<organism evidence="12 13">
    <name type="scientific">Candidatus Gottesmanbacteria bacterium GW2011_GWB1_43_11</name>
    <dbReference type="NCBI Taxonomy" id="1618446"/>
    <lineage>
        <taxon>Bacteria</taxon>
        <taxon>Candidatus Gottesmaniibacteriota</taxon>
    </lineage>
</organism>
<dbReference type="PANTHER" id="PTHR11579:SF0">
    <property type="entry name" value="PROTEIN-L-ISOASPARTATE(D-ASPARTATE) O-METHYLTRANSFERASE"/>
    <property type="match status" value="1"/>
</dbReference>
<evidence type="ECO:0000256" key="8">
    <source>
        <dbReference type="ARBA" id="ARBA00022691"/>
    </source>
</evidence>
<dbReference type="GO" id="GO:0004719">
    <property type="term" value="F:protein-L-isoaspartate (D-aspartate) O-methyltransferase activity"/>
    <property type="evidence" value="ECO:0007669"/>
    <property type="project" value="UniProtKB-EC"/>
</dbReference>
<comment type="similarity">
    <text evidence="2">Belongs to the methyltransferase superfamily. L-isoaspartyl/D-aspartyl protein methyltransferase family.</text>
</comment>
<dbReference type="CDD" id="cd02440">
    <property type="entry name" value="AdoMet_MTases"/>
    <property type="match status" value="1"/>
</dbReference>
<protein>
    <recommendedName>
        <fullName evidence="4">Protein-L-isoaspartate O-methyltransferase</fullName>
        <ecNumber evidence="3">2.1.1.77</ecNumber>
    </recommendedName>
    <alternativeName>
        <fullName evidence="11">L-isoaspartyl protein carboxyl methyltransferase</fullName>
    </alternativeName>
    <alternativeName>
        <fullName evidence="9">Protein L-isoaspartyl methyltransferase</fullName>
    </alternativeName>
    <alternativeName>
        <fullName evidence="10">Protein-beta-aspartate methyltransferase</fullName>
    </alternativeName>
</protein>
<dbReference type="PATRIC" id="fig|1618446.3.peg.566"/>
<name>A0A0G1CNQ9_9BACT</name>
<evidence type="ECO:0000256" key="9">
    <source>
        <dbReference type="ARBA" id="ARBA00030757"/>
    </source>
</evidence>
<accession>A0A0G1CNQ9</accession>
<dbReference type="GO" id="GO:0032259">
    <property type="term" value="P:methylation"/>
    <property type="evidence" value="ECO:0007669"/>
    <property type="project" value="UniProtKB-KW"/>
</dbReference>
<gene>
    <name evidence="12" type="ORF">UV61_C0004G0033</name>
</gene>
<evidence type="ECO:0000313" key="13">
    <source>
        <dbReference type="Proteomes" id="UP000034050"/>
    </source>
</evidence>
<evidence type="ECO:0000256" key="5">
    <source>
        <dbReference type="ARBA" id="ARBA00022490"/>
    </source>
</evidence>
<dbReference type="STRING" id="1618446.UV61_C0004G0033"/>
<keyword evidence="7 12" id="KW-0808">Transferase</keyword>
<evidence type="ECO:0000256" key="10">
    <source>
        <dbReference type="ARBA" id="ARBA00031323"/>
    </source>
</evidence>
<dbReference type="Proteomes" id="UP000034050">
    <property type="component" value="Unassembled WGS sequence"/>
</dbReference>
<keyword evidence="6 12" id="KW-0489">Methyltransferase</keyword>
<evidence type="ECO:0000256" key="6">
    <source>
        <dbReference type="ARBA" id="ARBA00022603"/>
    </source>
</evidence>
<proteinExistence type="inferred from homology"/>
<reference evidence="12 13" key="1">
    <citation type="journal article" date="2015" name="Nature">
        <title>rRNA introns, odd ribosomes, and small enigmatic genomes across a large radiation of phyla.</title>
        <authorList>
            <person name="Brown C.T."/>
            <person name="Hug L.A."/>
            <person name="Thomas B.C."/>
            <person name="Sharon I."/>
            <person name="Castelle C.J."/>
            <person name="Singh A."/>
            <person name="Wilkins M.J."/>
            <person name="Williams K.H."/>
            <person name="Banfield J.F."/>
        </authorList>
    </citation>
    <scope>NUCLEOTIDE SEQUENCE [LARGE SCALE GENOMIC DNA]</scope>
</reference>
<dbReference type="Pfam" id="PF01135">
    <property type="entry name" value="PCMT"/>
    <property type="match status" value="1"/>
</dbReference>
<evidence type="ECO:0000313" key="12">
    <source>
        <dbReference type="EMBL" id="KKS87107.1"/>
    </source>
</evidence>
<dbReference type="InterPro" id="IPR029063">
    <property type="entry name" value="SAM-dependent_MTases_sf"/>
</dbReference>
<dbReference type="AlphaFoldDB" id="A0A0G1CNQ9"/>